<dbReference type="PANTHER" id="PTHR35377">
    <property type="entry name" value="ANTITOXIN VAPB49-RELATED-RELATED"/>
    <property type="match status" value="1"/>
</dbReference>
<dbReference type="PANTHER" id="PTHR35377:SF5">
    <property type="entry name" value="ANTITOXIN VAPB46"/>
    <property type="match status" value="1"/>
</dbReference>
<evidence type="ECO:0000256" key="2">
    <source>
        <dbReference type="SAM" id="MobiDB-lite"/>
    </source>
</evidence>
<sequence>MYYNLSMAEVPIRELNQETAKVLARVKRGEEVDITERGVVVARLIPAEPSPIGRLLATGNLRPPRAGGPLPHPKGDVRTTQQSGELLEDLRDEERH</sequence>
<comment type="caution">
    <text evidence="3">The sequence shown here is derived from an EMBL/GenBank/DDBJ whole genome shotgun (WGS) entry which is preliminary data.</text>
</comment>
<dbReference type="EMBL" id="BAAANC010000002">
    <property type="protein sequence ID" value="GAA1531688.1"/>
    <property type="molecule type" value="Genomic_DNA"/>
</dbReference>
<dbReference type="Gene3D" id="3.40.1620.10">
    <property type="entry name" value="YefM-like domain"/>
    <property type="match status" value="1"/>
</dbReference>
<dbReference type="NCBIfam" id="TIGR01552">
    <property type="entry name" value="phd_fam"/>
    <property type="match status" value="1"/>
</dbReference>
<dbReference type="InterPro" id="IPR051416">
    <property type="entry name" value="phD-YefM_TA_antitoxins"/>
</dbReference>
<gene>
    <name evidence="3" type="ORF">GCM10009741_37390</name>
</gene>
<dbReference type="Proteomes" id="UP001500363">
    <property type="component" value="Unassembled WGS sequence"/>
</dbReference>
<organism evidence="3 4">
    <name type="scientific">Kribbella lupini</name>
    <dbReference type="NCBI Taxonomy" id="291602"/>
    <lineage>
        <taxon>Bacteria</taxon>
        <taxon>Bacillati</taxon>
        <taxon>Actinomycetota</taxon>
        <taxon>Actinomycetes</taxon>
        <taxon>Propionibacteriales</taxon>
        <taxon>Kribbellaceae</taxon>
        <taxon>Kribbella</taxon>
    </lineage>
</organism>
<comment type="similarity">
    <text evidence="1">Belongs to the phD/YefM antitoxin family.</text>
</comment>
<dbReference type="SUPFAM" id="SSF143120">
    <property type="entry name" value="YefM-like"/>
    <property type="match status" value="1"/>
</dbReference>
<dbReference type="InterPro" id="IPR036165">
    <property type="entry name" value="YefM-like_sf"/>
</dbReference>
<protein>
    <submittedName>
        <fullName evidence="3">Type II toxin-antitoxin system prevent-host-death family antitoxin</fullName>
    </submittedName>
</protein>
<evidence type="ECO:0000256" key="1">
    <source>
        <dbReference type="ARBA" id="ARBA00009981"/>
    </source>
</evidence>
<accession>A0ABN2B0W4</accession>
<name>A0ABN2B0W4_9ACTN</name>
<evidence type="ECO:0000313" key="4">
    <source>
        <dbReference type="Proteomes" id="UP001500363"/>
    </source>
</evidence>
<reference evidence="3 4" key="1">
    <citation type="journal article" date="2019" name="Int. J. Syst. Evol. Microbiol.">
        <title>The Global Catalogue of Microorganisms (GCM) 10K type strain sequencing project: providing services to taxonomists for standard genome sequencing and annotation.</title>
        <authorList>
            <consortium name="The Broad Institute Genomics Platform"/>
            <consortium name="The Broad Institute Genome Sequencing Center for Infectious Disease"/>
            <person name="Wu L."/>
            <person name="Ma J."/>
        </authorList>
    </citation>
    <scope>NUCLEOTIDE SEQUENCE [LARGE SCALE GENOMIC DNA]</scope>
    <source>
        <strain evidence="3 4">JCM 14303</strain>
    </source>
</reference>
<keyword evidence="4" id="KW-1185">Reference proteome</keyword>
<proteinExistence type="inferred from homology"/>
<feature type="region of interest" description="Disordered" evidence="2">
    <location>
        <begin position="58"/>
        <end position="96"/>
    </location>
</feature>
<evidence type="ECO:0000313" key="3">
    <source>
        <dbReference type="EMBL" id="GAA1531688.1"/>
    </source>
</evidence>